<dbReference type="Pfam" id="PF01418">
    <property type="entry name" value="HTH_6"/>
    <property type="match status" value="1"/>
</dbReference>
<keyword evidence="1" id="KW-0805">Transcription regulation</keyword>
<dbReference type="InterPro" id="IPR047640">
    <property type="entry name" value="RpiR-like"/>
</dbReference>
<gene>
    <name evidence="6" type="ORF">H9Q80_05890</name>
</gene>
<name>A0A7G9GRP6_9FIRM</name>
<evidence type="ECO:0000256" key="2">
    <source>
        <dbReference type="ARBA" id="ARBA00023125"/>
    </source>
</evidence>
<accession>A0A7G9GRP6</accession>
<feature type="domain" description="SIS" evidence="5">
    <location>
        <begin position="107"/>
        <end position="250"/>
    </location>
</feature>
<dbReference type="GO" id="GO:0097367">
    <property type="term" value="F:carbohydrate derivative binding"/>
    <property type="evidence" value="ECO:0007669"/>
    <property type="project" value="InterPro"/>
</dbReference>
<dbReference type="Gene3D" id="3.40.50.10490">
    <property type="entry name" value="Glucose-6-phosphate isomerase like protein, domain 1"/>
    <property type="match status" value="1"/>
</dbReference>
<dbReference type="PANTHER" id="PTHR30514">
    <property type="entry name" value="GLUCOKINASE"/>
    <property type="match status" value="1"/>
</dbReference>
<proteinExistence type="predicted"/>
<dbReference type="GO" id="GO:0003677">
    <property type="term" value="F:DNA binding"/>
    <property type="evidence" value="ECO:0007669"/>
    <property type="project" value="UniProtKB-KW"/>
</dbReference>
<dbReference type="SUPFAM" id="SSF46689">
    <property type="entry name" value="Homeodomain-like"/>
    <property type="match status" value="1"/>
</dbReference>
<evidence type="ECO:0000256" key="1">
    <source>
        <dbReference type="ARBA" id="ARBA00023015"/>
    </source>
</evidence>
<reference evidence="6 7" key="1">
    <citation type="submission" date="2020-08" db="EMBL/GenBank/DDBJ databases">
        <authorList>
            <person name="Liu C."/>
            <person name="Sun Q."/>
        </authorList>
    </citation>
    <scope>NUCLEOTIDE SEQUENCE [LARGE SCALE GENOMIC DNA]</scope>
    <source>
        <strain evidence="6 7">NSJ-61</strain>
    </source>
</reference>
<dbReference type="GO" id="GO:1901135">
    <property type="term" value="P:carbohydrate derivative metabolic process"/>
    <property type="evidence" value="ECO:0007669"/>
    <property type="project" value="InterPro"/>
</dbReference>
<dbReference type="PANTHER" id="PTHR30514:SF1">
    <property type="entry name" value="HTH-TYPE TRANSCRIPTIONAL REGULATOR HEXR-RELATED"/>
    <property type="match status" value="1"/>
</dbReference>
<evidence type="ECO:0000313" key="6">
    <source>
        <dbReference type="EMBL" id="QNM13478.1"/>
    </source>
</evidence>
<dbReference type="RefSeq" id="WP_117452565.1">
    <property type="nucleotide sequence ID" value="NZ_CP060636.1"/>
</dbReference>
<dbReference type="EMBL" id="CP060636">
    <property type="protein sequence ID" value="QNM13478.1"/>
    <property type="molecule type" value="Genomic_DNA"/>
</dbReference>
<dbReference type="GO" id="GO:0003700">
    <property type="term" value="F:DNA-binding transcription factor activity"/>
    <property type="evidence" value="ECO:0007669"/>
    <property type="project" value="InterPro"/>
</dbReference>
<protein>
    <submittedName>
        <fullName evidence="6">MurR/RpiR family transcriptional regulator</fullName>
    </submittedName>
</protein>
<dbReference type="PROSITE" id="PS51464">
    <property type="entry name" value="SIS"/>
    <property type="match status" value="1"/>
</dbReference>
<dbReference type="KEGG" id="ehn:H9Q80_05890"/>
<evidence type="ECO:0000256" key="3">
    <source>
        <dbReference type="ARBA" id="ARBA00023163"/>
    </source>
</evidence>
<keyword evidence="3" id="KW-0804">Transcription</keyword>
<dbReference type="Pfam" id="PF01380">
    <property type="entry name" value="SIS"/>
    <property type="match status" value="1"/>
</dbReference>
<evidence type="ECO:0000259" key="5">
    <source>
        <dbReference type="PROSITE" id="PS51464"/>
    </source>
</evidence>
<dbReference type="InterPro" id="IPR035472">
    <property type="entry name" value="RpiR-like_SIS"/>
</dbReference>
<dbReference type="Gene3D" id="1.10.10.10">
    <property type="entry name" value="Winged helix-like DNA-binding domain superfamily/Winged helix DNA-binding domain"/>
    <property type="match status" value="1"/>
</dbReference>
<evidence type="ECO:0000259" key="4">
    <source>
        <dbReference type="PROSITE" id="PS51071"/>
    </source>
</evidence>
<evidence type="ECO:0000313" key="7">
    <source>
        <dbReference type="Proteomes" id="UP000515856"/>
    </source>
</evidence>
<organism evidence="6 7">
    <name type="scientific">[Eubacterium] hominis</name>
    <dbReference type="NCBI Taxonomy" id="2764325"/>
    <lineage>
        <taxon>Bacteria</taxon>
        <taxon>Bacillati</taxon>
        <taxon>Bacillota</taxon>
        <taxon>Erysipelotrichia</taxon>
        <taxon>Erysipelotrichales</taxon>
        <taxon>Erysipelotrichaceae</taxon>
        <taxon>Amedibacillus</taxon>
    </lineage>
</organism>
<keyword evidence="7" id="KW-1185">Reference proteome</keyword>
<dbReference type="InterPro" id="IPR036388">
    <property type="entry name" value="WH-like_DNA-bd_sf"/>
</dbReference>
<dbReference type="InterPro" id="IPR001347">
    <property type="entry name" value="SIS_dom"/>
</dbReference>
<dbReference type="InterPro" id="IPR009057">
    <property type="entry name" value="Homeodomain-like_sf"/>
</dbReference>
<feature type="domain" description="HTH rpiR-type" evidence="4">
    <location>
        <begin position="1"/>
        <end position="77"/>
    </location>
</feature>
<dbReference type="Proteomes" id="UP000515856">
    <property type="component" value="Chromosome"/>
</dbReference>
<dbReference type="InterPro" id="IPR046348">
    <property type="entry name" value="SIS_dom_sf"/>
</dbReference>
<dbReference type="SUPFAM" id="SSF53697">
    <property type="entry name" value="SIS domain"/>
    <property type="match status" value="1"/>
</dbReference>
<dbReference type="InterPro" id="IPR000281">
    <property type="entry name" value="HTH_RpiR"/>
</dbReference>
<dbReference type="CDD" id="cd05013">
    <property type="entry name" value="SIS_RpiR"/>
    <property type="match status" value="1"/>
</dbReference>
<sequence>MTLEELIEEHYEQLNENDLYIWQYIYHHKRECHKMSIQELAHACNVSHTSIIRFAKKLGLDGYSELKVYLKWSLNKVSTFDHKVLPTCANEMKETIDYMETADFDQILQYIDEANRIFIYTTGEFQHHVAQELKREFAYCKKIMHLIEGDNELDTILNRSTRDDLFFIISLSGDNETAVTLAKVIRKMHTKSIGIAMNNGNLLSKYCDEFIGIRTSYFDTGYYDRRFTCSAQYFNAIELLFLRYLEYCSLKSSD</sequence>
<dbReference type="PROSITE" id="PS51071">
    <property type="entry name" value="HTH_RPIR"/>
    <property type="match status" value="1"/>
</dbReference>
<dbReference type="AlphaFoldDB" id="A0A7G9GRP6"/>
<keyword evidence="2" id="KW-0238">DNA-binding</keyword>